<keyword evidence="3 4" id="KW-0862">Zinc</keyword>
<comment type="caution">
    <text evidence="8">The sequence shown here is derived from an EMBL/GenBank/DDBJ whole genome shotgun (WGS) entry which is preliminary data.</text>
</comment>
<dbReference type="Proteomes" id="UP001174934">
    <property type="component" value="Unassembled WGS sequence"/>
</dbReference>
<dbReference type="InterPro" id="IPR013083">
    <property type="entry name" value="Znf_RING/FYVE/PHD"/>
</dbReference>
<feature type="compositionally biased region" description="Low complexity" evidence="5">
    <location>
        <begin position="35"/>
        <end position="45"/>
    </location>
</feature>
<organism evidence="8 9">
    <name type="scientific">Bombardia bombarda</name>
    <dbReference type="NCBI Taxonomy" id="252184"/>
    <lineage>
        <taxon>Eukaryota</taxon>
        <taxon>Fungi</taxon>
        <taxon>Dikarya</taxon>
        <taxon>Ascomycota</taxon>
        <taxon>Pezizomycotina</taxon>
        <taxon>Sordariomycetes</taxon>
        <taxon>Sordariomycetidae</taxon>
        <taxon>Sordariales</taxon>
        <taxon>Lasiosphaeriaceae</taxon>
        <taxon>Bombardia</taxon>
    </lineage>
</organism>
<dbReference type="InterPro" id="IPR017907">
    <property type="entry name" value="Znf_RING_CS"/>
</dbReference>
<dbReference type="Pfam" id="PF13923">
    <property type="entry name" value="zf-C3HC4_2"/>
    <property type="match status" value="1"/>
</dbReference>
<feature type="zinc finger region" description="TRAF-type" evidence="4">
    <location>
        <begin position="238"/>
        <end position="286"/>
    </location>
</feature>
<dbReference type="InterPro" id="IPR001841">
    <property type="entry name" value="Znf_RING"/>
</dbReference>
<evidence type="ECO:0000256" key="2">
    <source>
        <dbReference type="ARBA" id="ARBA00022771"/>
    </source>
</evidence>
<feature type="region of interest" description="Disordered" evidence="5">
    <location>
        <begin position="1"/>
        <end position="75"/>
    </location>
</feature>
<dbReference type="InterPro" id="IPR001293">
    <property type="entry name" value="Znf_TRAF"/>
</dbReference>
<dbReference type="PROSITE" id="PS00518">
    <property type="entry name" value="ZF_RING_1"/>
    <property type="match status" value="1"/>
</dbReference>
<feature type="domain" description="TRAF-type" evidence="7">
    <location>
        <begin position="238"/>
        <end position="286"/>
    </location>
</feature>
<dbReference type="Gene3D" id="3.30.40.10">
    <property type="entry name" value="Zinc/RING finger domain, C3HC4 (zinc finger)"/>
    <property type="match status" value="2"/>
</dbReference>
<name>A0AA39XJ67_9PEZI</name>
<evidence type="ECO:0000256" key="3">
    <source>
        <dbReference type="ARBA" id="ARBA00022833"/>
    </source>
</evidence>
<dbReference type="AlphaFoldDB" id="A0AA39XJ67"/>
<reference evidence="8" key="1">
    <citation type="submission" date="2023-06" db="EMBL/GenBank/DDBJ databases">
        <title>Genome-scale phylogeny and comparative genomics of the fungal order Sordariales.</title>
        <authorList>
            <consortium name="Lawrence Berkeley National Laboratory"/>
            <person name="Hensen N."/>
            <person name="Bonometti L."/>
            <person name="Westerberg I."/>
            <person name="Brannstrom I.O."/>
            <person name="Guillou S."/>
            <person name="Cros-Aarteil S."/>
            <person name="Calhoun S."/>
            <person name="Haridas S."/>
            <person name="Kuo A."/>
            <person name="Mondo S."/>
            <person name="Pangilinan J."/>
            <person name="Riley R."/>
            <person name="LaButti K."/>
            <person name="Andreopoulos B."/>
            <person name="Lipzen A."/>
            <person name="Chen C."/>
            <person name="Yanf M."/>
            <person name="Daum C."/>
            <person name="Ng V."/>
            <person name="Clum A."/>
            <person name="Steindorff A."/>
            <person name="Ohm R."/>
            <person name="Martin F."/>
            <person name="Silar P."/>
            <person name="Natvig D."/>
            <person name="Lalanne C."/>
            <person name="Gautier V."/>
            <person name="Ament-velasquez S.L."/>
            <person name="Kruys A."/>
            <person name="Hutchinson M.I."/>
            <person name="Powell A.J."/>
            <person name="Barry K."/>
            <person name="Miller A.N."/>
            <person name="Grigoriev I.V."/>
            <person name="Debuchy R."/>
            <person name="Gladieux P."/>
            <person name="Thoren M.H."/>
            <person name="Johannesson H."/>
        </authorList>
    </citation>
    <scope>NUCLEOTIDE SEQUENCE</scope>
    <source>
        <strain evidence="8">SMH3391-2</strain>
    </source>
</reference>
<evidence type="ECO:0000256" key="4">
    <source>
        <dbReference type="PROSITE-ProRule" id="PRU00207"/>
    </source>
</evidence>
<dbReference type="PROSITE" id="PS50145">
    <property type="entry name" value="ZF_TRAF"/>
    <property type="match status" value="1"/>
</dbReference>
<protein>
    <submittedName>
        <fullName evidence="8">Uncharacterized protein</fullName>
    </submittedName>
</protein>
<evidence type="ECO:0000313" key="9">
    <source>
        <dbReference type="Proteomes" id="UP001174934"/>
    </source>
</evidence>
<keyword evidence="2 4" id="KW-0863">Zinc-finger</keyword>
<keyword evidence="1 4" id="KW-0479">Metal-binding</keyword>
<feature type="compositionally biased region" description="Polar residues" evidence="5">
    <location>
        <begin position="46"/>
        <end position="56"/>
    </location>
</feature>
<dbReference type="PANTHER" id="PTHR10131:SF94">
    <property type="entry name" value="TNF RECEPTOR-ASSOCIATED FACTOR 4"/>
    <property type="match status" value="1"/>
</dbReference>
<sequence>MPPPNTPEEGVLHVGASSQLIFDSDNGDLRGNTQSSSPTVTTSTPAQEASTSTSTLSERDIAPRPGSAARIDASSRSSQLEKLLDIDHQSLDYTEPVDETLQCPICRTPFYLPLTTKTCGHTFCAGCLYRAIELQPVCPIDRQPLDPTRDLYHTRVILDQLDRLKTKCPNRGCDHVCSRDRLKVHHDRYCDFTSVPCPDPTCDKRIARVDSRPEKGCLHKDTSCQYCSAVVMTADLEAHYDRDCSGHTTECEKCSATVVRHRLEKHLAAECPESQVQCKWHPYGCKFFQKRGAVEEHEQSCFYEAIAQLARDRVEERKEDRMIINDLKRQLAALRIERMGGLPAAGRPGMGAFVLDLDLNDSPRATPMPYNSAALGSPEDYMLAQFERMETRMEDMRKMMLELDGLHSMRLLNDTMRLDGQISEINSKVSVLGMHTTWLMNIQRQSRGQQ</sequence>
<gene>
    <name evidence="8" type="ORF">B0T17DRAFT_472480</name>
</gene>
<feature type="non-terminal residue" evidence="8">
    <location>
        <position position="450"/>
    </location>
</feature>
<evidence type="ECO:0000313" key="8">
    <source>
        <dbReference type="EMBL" id="KAK0634586.1"/>
    </source>
</evidence>
<evidence type="ECO:0000259" key="7">
    <source>
        <dbReference type="PROSITE" id="PS50145"/>
    </source>
</evidence>
<accession>A0AA39XJ67</accession>
<dbReference type="Pfam" id="PF02176">
    <property type="entry name" value="zf-TRAF"/>
    <property type="match status" value="1"/>
</dbReference>
<dbReference type="SMART" id="SM00184">
    <property type="entry name" value="RING"/>
    <property type="match status" value="1"/>
</dbReference>
<feature type="domain" description="RING-type" evidence="6">
    <location>
        <begin position="103"/>
        <end position="142"/>
    </location>
</feature>
<dbReference type="PANTHER" id="PTHR10131">
    <property type="entry name" value="TNF RECEPTOR ASSOCIATED FACTOR"/>
    <property type="match status" value="1"/>
</dbReference>
<evidence type="ECO:0000256" key="1">
    <source>
        <dbReference type="ARBA" id="ARBA00022723"/>
    </source>
</evidence>
<dbReference type="EMBL" id="JAULSR010000001">
    <property type="protein sequence ID" value="KAK0634586.1"/>
    <property type="molecule type" value="Genomic_DNA"/>
</dbReference>
<evidence type="ECO:0000256" key="5">
    <source>
        <dbReference type="SAM" id="MobiDB-lite"/>
    </source>
</evidence>
<dbReference type="SUPFAM" id="SSF57850">
    <property type="entry name" value="RING/U-box"/>
    <property type="match status" value="1"/>
</dbReference>
<dbReference type="PROSITE" id="PS50089">
    <property type="entry name" value="ZF_RING_2"/>
    <property type="match status" value="1"/>
</dbReference>
<proteinExistence type="predicted"/>
<evidence type="ECO:0000259" key="6">
    <source>
        <dbReference type="PROSITE" id="PS50089"/>
    </source>
</evidence>
<dbReference type="SUPFAM" id="SSF49599">
    <property type="entry name" value="TRAF domain-like"/>
    <property type="match status" value="1"/>
</dbReference>
<dbReference type="GO" id="GO:0008270">
    <property type="term" value="F:zinc ion binding"/>
    <property type="evidence" value="ECO:0007669"/>
    <property type="project" value="UniProtKB-KW"/>
</dbReference>
<keyword evidence="9" id="KW-1185">Reference proteome</keyword>